<protein>
    <submittedName>
        <fullName evidence="2">(pine wood nematode) hypothetical protein</fullName>
    </submittedName>
</protein>
<sequence length="104" mass="10963">MKLFFLVVLLCLVQGSLAGTRGRRRVGVRVGGGGGGRGGGGSRWPEILIDVLGQVQFNPMAIVTGGAQQVHPSQLGYPMGVHPQNIQLMQQQGGYPMNPPMQPG</sequence>
<feature type="signal peptide" evidence="1">
    <location>
        <begin position="1"/>
        <end position="18"/>
    </location>
</feature>
<gene>
    <name evidence="2" type="ORF">BXYJ_LOCUS1091</name>
</gene>
<evidence type="ECO:0000256" key="1">
    <source>
        <dbReference type="SAM" id="SignalP"/>
    </source>
</evidence>
<dbReference type="Proteomes" id="UP000582659">
    <property type="component" value="Unassembled WGS sequence"/>
</dbReference>
<proteinExistence type="predicted"/>
<evidence type="ECO:0000313" key="2">
    <source>
        <dbReference type="EMBL" id="CAD5208855.1"/>
    </source>
</evidence>
<evidence type="ECO:0000313" key="5">
    <source>
        <dbReference type="WBParaSite" id="BXY_0152100.1"/>
    </source>
</evidence>
<evidence type="ECO:0000313" key="3">
    <source>
        <dbReference type="Proteomes" id="UP000095284"/>
    </source>
</evidence>
<dbReference type="Proteomes" id="UP000659654">
    <property type="component" value="Unassembled WGS sequence"/>
</dbReference>
<keyword evidence="1" id="KW-0732">Signal</keyword>
<dbReference type="Proteomes" id="UP000095284">
    <property type="component" value="Unplaced"/>
</dbReference>
<feature type="chain" id="PRO_5035399446" evidence="1">
    <location>
        <begin position="19"/>
        <end position="104"/>
    </location>
</feature>
<name>A0A1I7RLD6_BURXY</name>
<accession>A0A1I7RLD6</accession>
<evidence type="ECO:0000313" key="4">
    <source>
        <dbReference type="Proteomes" id="UP000659654"/>
    </source>
</evidence>
<dbReference type="EMBL" id="CAJFDI010000001">
    <property type="protein sequence ID" value="CAD5208855.1"/>
    <property type="molecule type" value="Genomic_DNA"/>
</dbReference>
<dbReference type="AlphaFoldDB" id="A0A1I7RLD6"/>
<organism evidence="3 5">
    <name type="scientific">Bursaphelenchus xylophilus</name>
    <name type="common">Pinewood nematode worm</name>
    <name type="synonym">Aphelenchoides xylophilus</name>
    <dbReference type="NCBI Taxonomy" id="6326"/>
    <lineage>
        <taxon>Eukaryota</taxon>
        <taxon>Metazoa</taxon>
        <taxon>Ecdysozoa</taxon>
        <taxon>Nematoda</taxon>
        <taxon>Chromadorea</taxon>
        <taxon>Rhabditida</taxon>
        <taxon>Tylenchina</taxon>
        <taxon>Tylenchomorpha</taxon>
        <taxon>Aphelenchoidea</taxon>
        <taxon>Aphelenchoididae</taxon>
        <taxon>Bursaphelenchus</taxon>
    </lineage>
</organism>
<dbReference type="WBParaSite" id="BXY_0152100.1">
    <property type="protein sequence ID" value="BXY_0152100.1"/>
    <property type="gene ID" value="BXY_0152100"/>
</dbReference>
<reference evidence="5" key="1">
    <citation type="submission" date="2016-11" db="UniProtKB">
        <authorList>
            <consortium name="WormBaseParasite"/>
        </authorList>
    </citation>
    <scope>IDENTIFICATION</scope>
</reference>
<reference evidence="2" key="2">
    <citation type="submission" date="2020-09" db="EMBL/GenBank/DDBJ databases">
        <authorList>
            <person name="Kikuchi T."/>
        </authorList>
    </citation>
    <scope>NUCLEOTIDE SEQUENCE</scope>
    <source>
        <strain evidence="2">Ka4C1</strain>
    </source>
</reference>
<keyword evidence="4" id="KW-1185">Reference proteome</keyword>
<dbReference type="EMBL" id="CAJFCV020000001">
    <property type="protein sequence ID" value="CAG9083118.1"/>
    <property type="molecule type" value="Genomic_DNA"/>
</dbReference>